<name>A0A5J4TCX3_9EUKA</name>
<proteinExistence type="predicted"/>
<feature type="non-terminal residue" evidence="1">
    <location>
        <position position="1"/>
    </location>
</feature>
<sequence length="96" mass="10939">CVSGYSGRQLSIGLKYVQIQLFDRKVDCKVRIGALCMCLLFLQLTELTRVFGMVLTCVHSWFICFLDGRPIGMYNSSEHPVPTAEYRSLVIKSWSN</sequence>
<gene>
    <name evidence="1" type="ORF">EZS28_048406</name>
</gene>
<comment type="caution">
    <text evidence="1">The sequence shown here is derived from an EMBL/GenBank/DDBJ whole genome shotgun (WGS) entry which is preliminary data.</text>
</comment>
<organism evidence="1 2">
    <name type="scientific">Streblomastix strix</name>
    <dbReference type="NCBI Taxonomy" id="222440"/>
    <lineage>
        <taxon>Eukaryota</taxon>
        <taxon>Metamonada</taxon>
        <taxon>Preaxostyla</taxon>
        <taxon>Oxymonadida</taxon>
        <taxon>Streblomastigidae</taxon>
        <taxon>Streblomastix</taxon>
    </lineage>
</organism>
<reference evidence="1 2" key="1">
    <citation type="submission" date="2019-03" db="EMBL/GenBank/DDBJ databases">
        <title>Single cell metagenomics reveals metabolic interactions within the superorganism composed of flagellate Streblomastix strix and complex community of Bacteroidetes bacteria on its surface.</title>
        <authorList>
            <person name="Treitli S.C."/>
            <person name="Kolisko M."/>
            <person name="Husnik F."/>
            <person name="Keeling P."/>
            <person name="Hampl V."/>
        </authorList>
    </citation>
    <scope>NUCLEOTIDE SEQUENCE [LARGE SCALE GENOMIC DNA]</scope>
    <source>
        <strain evidence="1">ST1C</strain>
    </source>
</reference>
<accession>A0A5J4TCX3</accession>
<dbReference type="Proteomes" id="UP000324800">
    <property type="component" value="Unassembled WGS sequence"/>
</dbReference>
<dbReference type="AlphaFoldDB" id="A0A5J4TCX3"/>
<dbReference type="EMBL" id="SNRW01033594">
    <property type="protein sequence ID" value="KAA6356067.1"/>
    <property type="molecule type" value="Genomic_DNA"/>
</dbReference>
<evidence type="ECO:0000313" key="1">
    <source>
        <dbReference type="EMBL" id="KAA6356067.1"/>
    </source>
</evidence>
<evidence type="ECO:0000313" key="2">
    <source>
        <dbReference type="Proteomes" id="UP000324800"/>
    </source>
</evidence>
<protein>
    <submittedName>
        <fullName evidence="1">Uncharacterized protein</fullName>
    </submittedName>
</protein>